<evidence type="ECO:0000256" key="1">
    <source>
        <dbReference type="ARBA" id="ARBA00005771"/>
    </source>
</evidence>
<organism evidence="5">
    <name type="scientific">Phallusia mammillata</name>
    <dbReference type="NCBI Taxonomy" id="59560"/>
    <lineage>
        <taxon>Eukaryota</taxon>
        <taxon>Metazoa</taxon>
        <taxon>Chordata</taxon>
        <taxon>Tunicata</taxon>
        <taxon>Ascidiacea</taxon>
        <taxon>Phlebobranchia</taxon>
        <taxon>Ascidiidae</taxon>
        <taxon>Phallusia</taxon>
    </lineage>
</organism>
<gene>
    <name evidence="5" type="primary">Sult1b1-002</name>
</gene>
<dbReference type="EC" id="2.8.2.-" evidence="3"/>
<evidence type="ECO:0000256" key="2">
    <source>
        <dbReference type="ARBA" id="ARBA00022679"/>
    </source>
</evidence>
<evidence type="ECO:0000256" key="3">
    <source>
        <dbReference type="RuleBase" id="RU361155"/>
    </source>
</evidence>
<evidence type="ECO:0000313" key="5">
    <source>
        <dbReference type="EMBL" id="CAB3266698.1"/>
    </source>
</evidence>
<feature type="domain" description="Sulfotransferase" evidence="4">
    <location>
        <begin position="65"/>
        <end position="322"/>
    </location>
</feature>
<dbReference type="EMBL" id="LR790836">
    <property type="protein sequence ID" value="CAB3266698.1"/>
    <property type="molecule type" value="mRNA"/>
</dbReference>
<proteinExistence type="evidence at transcript level"/>
<keyword evidence="2 3" id="KW-0808">Transferase</keyword>
<dbReference type="GO" id="GO:0008146">
    <property type="term" value="F:sulfotransferase activity"/>
    <property type="evidence" value="ECO:0007669"/>
    <property type="project" value="InterPro"/>
</dbReference>
<dbReference type="InterPro" id="IPR027417">
    <property type="entry name" value="P-loop_NTPase"/>
</dbReference>
<dbReference type="AlphaFoldDB" id="A0A6F9DUJ0"/>
<dbReference type="InterPro" id="IPR000863">
    <property type="entry name" value="Sulfotransferase_dom"/>
</dbReference>
<accession>A0A6F9DUJ0</accession>
<dbReference type="Gene3D" id="3.40.50.300">
    <property type="entry name" value="P-loop containing nucleotide triphosphate hydrolases"/>
    <property type="match status" value="1"/>
</dbReference>
<comment type="similarity">
    <text evidence="1 3">Belongs to the sulfotransferase 1 family.</text>
</comment>
<dbReference type="PANTHER" id="PTHR11783">
    <property type="entry name" value="SULFOTRANSFERASE SULT"/>
    <property type="match status" value="1"/>
</dbReference>
<sequence>METIAQSIPAEHQDVWEGMVNFDFAKAYGKVTTAEVLEVKGHRLQPTFPAEGIEYAMDNWTPKNGDVFVASFPRTGTNWTTEIVRQIIYGRDPEKMKIAKSIPLPLMLLEGGLANKFKIANHIPIPRMVVATHLPATLINVDKFTQANAKFICVVRNPKDQILSWFHFAKKLPYLHLEPIRDLFQCDWEQFFDNYTTGKQPIGLKEGQWYLDHLLTWNEHKQNKNVYFVYFEDIKKDFVGEIHKMSRFLGVDLNDEEAREVAMNCGFGKMQQASADGTSDHDRVRGEIGVLRKGEIGGWKDKFTQAQSDEVDRQVREKLGKTDFRFTFEA</sequence>
<evidence type="ECO:0000259" key="4">
    <source>
        <dbReference type="Pfam" id="PF00685"/>
    </source>
</evidence>
<protein>
    <recommendedName>
        <fullName evidence="3">Sulfotransferase</fullName>
        <ecNumber evidence="3">2.8.2.-</ecNumber>
    </recommendedName>
</protein>
<dbReference type="SUPFAM" id="SSF52540">
    <property type="entry name" value="P-loop containing nucleoside triphosphate hydrolases"/>
    <property type="match status" value="1"/>
</dbReference>
<dbReference type="Pfam" id="PF00685">
    <property type="entry name" value="Sulfotransfer_1"/>
    <property type="match status" value="1"/>
</dbReference>
<name>A0A6F9DUJ0_9ASCI</name>
<reference evidence="5" key="1">
    <citation type="submission" date="2020-04" db="EMBL/GenBank/DDBJ databases">
        <authorList>
            <person name="Neveu A P."/>
        </authorList>
    </citation>
    <scope>NUCLEOTIDE SEQUENCE</scope>
    <source>
        <tissue evidence="5">Whole embryo</tissue>
    </source>
</reference>